<dbReference type="SUPFAM" id="SSF53822">
    <property type="entry name" value="Periplasmic binding protein-like I"/>
    <property type="match status" value="1"/>
</dbReference>
<dbReference type="InterPro" id="IPR028082">
    <property type="entry name" value="Peripla_BP_I"/>
</dbReference>
<dbReference type="GO" id="GO:0003700">
    <property type="term" value="F:DNA-binding transcription factor activity"/>
    <property type="evidence" value="ECO:0007669"/>
    <property type="project" value="TreeGrafter"/>
</dbReference>
<keyword evidence="3" id="KW-0238">DNA-binding</keyword>
<name>A0A6I2F8Z9_9MICO</name>
<protein>
    <submittedName>
        <fullName evidence="7">Substrate-binding domain-containing protein</fullName>
    </submittedName>
</protein>
<feature type="compositionally biased region" description="Basic and acidic residues" evidence="5">
    <location>
        <begin position="348"/>
        <end position="360"/>
    </location>
</feature>
<keyword evidence="4" id="KW-0804">Transcription</keyword>
<dbReference type="InterPro" id="IPR010982">
    <property type="entry name" value="Lambda_DNA-bd_dom_sf"/>
</dbReference>
<feature type="region of interest" description="Disordered" evidence="5">
    <location>
        <begin position="317"/>
        <end position="360"/>
    </location>
</feature>
<evidence type="ECO:0000259" key="6">
    <source>
        <dbReference type="PROSITE" id="PS50932"/>
    </source>
</evidence>
<dbReference type="GO" id="GO:0000976">
    <property type="term" value="F:transcription cis-regulatory region binding"/>
    <property type="evidence" value="ECO:0007669"/>
    <property type="project" value="TreeGrafter"/>
</dbReference>
<dbReference type="Proteomes" id="UP000431080">
    <property type="component" value="Unassembled WGS sequence"/>
</dbReference>
<proteinExistence type="predicted"/>
<feature type="domain" description="HTH lacI-type" evidence="6">
    <location>
        <begin position="6"/>
        <end position="62"/>
    </location>
</feature>
<evidence type="ECO:0000256" key="3">
    <source>
        <dbReference type="ARBA" id="ARBA00023125"/>
    </source>
</evidence>
<dbReference type="Gene3D" id="1.10.260.40">
    <property type="entry name" value="lambda repressor-like DNA-binding domains"/>
    <property type="match status" value="1"/>
</dbReference>
<dbReference type="InterPro" id="IPR046335">
    <property type="entry name" value="LacI/GalR-like_sensor"/>
</dbReference>
<dbReference type="CDD" id="cd06288">
    <property type="entry name" value="PBP1_sucrose_transcription_regulator"/>
    <property type="match status" value="1"/>
</dbReference>
<evidence type="ECO:0000256" key="2">
    <source>
        <dbReference type="ARBA" id="ARBA00023015"/>
    </source>
</evidence>
<dbReference type="EMBL" id="WJIF01000007">
    <property type="protein sequence ID" value="MRG60714.1"/>
    <property type="molecule type" value="Genomic_DNA"/>
</dbReference>
<accession>A0A6I2F8Z9</accession>
<dbReference type="RefSeq" id="WP_153685151.1">
    <property type="nucleotide sequence ID" value="NZ_WJIF01000007.1"/>
</dbReference>
<evidence type="ECO:0000313" key="7">
    <source>
        <dbReference type="EMBL" id="MRG60714.1"/>
    </source>
</evidence>
<dbReference type="PROSITE" id="PS50932">
    <property type="entry name" value="HTH_LACI_2"/>
    <property type="match status" value="1"/>
</dbReference>
<evidence type="ECO:0000256" key="4">
    <source>
        <dbReference type="ARBA" id="ARBA00023163"/>
    </source>
</evidence>
<keyword evidence="2" id="KW-0805">Transcription regulation</keyword>
<dbReference type="PANTHER" id="PTHR30146:SF148">
    <property type="entry name" value="HTH-TYPE TRANSCRIPTIONAL REPRESSOR PURR-RELATED"/>
    <property type="match status" value="1"/>
</dbReference>
<evidence type="ECO:0000313" key="8">
    <source>
        <dbReference type="Proteomes" id="UP000431080"/>
    </source>
</evidence>
<keyword evidence="1" id="KW-0678">Repressor</keyword>
<dbReference type="Gene3D" id="3.40.50.2300">
    <property type="match status" value="2"/>
</dbReference>
<dbReference type="SMART" id="SM00354">
    <property type="entry name" value="HTH_LACI"/>
    <property type="match status" value="1"/>
</dbReference>
<dbReference type="InterPro" id="IPR000843">
    <property type="entry name" value="HTH_LacI"/>
</dbReference>
<comment type="caution">
    <text evidence="7">The sequence shown here is derived from an EMBL/GenBank/DDBJ whole genome shotgun (WGS) entry which is preliminary data.</text>
</comment>
<evidence type="ECO:0000256" key="1">
    <source>
        <dbReference type="ARBA" id="ARBA00022491"/>
    </source>
</evidence>
<reference evidence="7 8" key="1">
    <citation type="submission" date="2019-10" db="EMBL/GenBank/DDBJ databases">
        <authorList>
            <person name="Nie G."/>
            <person name="Ming H."/>
            <person name="Yi B."/>
        </authorList>
    </citation>
    <scope>NUCLEOTIDE SEQUENCE [LARGE SCALE GENOMIC DNA]</scope>
    <source>
        <strain evidence="7 8">CFH 90414</strain>
    </source>
</reference>
<dbReference type="CDD" id="cd01392">
    <property type="entry name" value="HTH_LacI"/>
    <property type="match status" value="1"/>
</dbReference>
<evidence type="ECO:0000256" key="5">
    <source>
        <dbReference type="SAM" id="MobiDB-lite"/>
    </source>
</evidence>
<dbReference type="Pfam" id="PF13377">
    <property type="entry name" value="Peripla_BP_3"/>
    <property type="match status" value="1"/>
</dbReference>
<dbReference type="AlphaFoldDB" id="A0A6I2F8Z9"/>
<dbReference type="Pfam" id="PF00356">
    <property type="entry name" value="LacI"/>
    <property type="match status" value="1"/>
</dbReference>
<dbReference type="SUPFAM" id="SSF47413">
    <property type="entry name" value="lambda repressor-like DNA-binding domains"/>
    <property type="match status" value="1"/>
</dbReference>
<keyword evidence="8" id="KW-1185">Reference proteome</keyword>
<gene>
    <name evidence="7" type="ORF">GE115_12665</name>
</gene>
<organism evidence="7 8">
    <name type="scientific">Agromyces agglutinans</name>
    <dbReference type="NCBI Taxonomy" id="2662258"/>
    <lineage>
        <taxon>Bacteria</taxon>
        <taxon>Bacillati</taxon>
        <taxon>Actinomycetota</taxon>
        <taxon>Actinomycetes</taxon>
        <taxon>Micrococcales</taxon>
        <taxon>Microbacteriaceae</taxon>
        <taxon>Agromyces</taxon>
    </lineage>
</organism>
<dbReference type="PANTHER" id="PTHR30146">
    <property type="entry name" value="LACI-RELATED TRANSCRIPTIONAL REPRESSOR"/>
    <property type="match status" value="1"/>
</dbReference>
<sequence>MAQNRVTIKQVAAAAGVSITTVSHVLNEVPGKRIHPETRERVLAEAARLGYAPNMLAQSLRTQRSHTIGLIGDEIATTPFAGKIILGAQDVATAHDSVVFVVNTGYEREVENREIDALLRRQVDGILYAAMYHRPVELPAKLAGVPTVLINASCADPAVPWVVPDEAAGGEDAAEALLSAGHRRLAFVNDVDDIPAAFGREEGFRRRAAAWGVPQEDLRVVAAEADPEGGYQAAVRLLDEVERPTGIFCFNDRMAMGVYRAAAELDLRVPSDVSIVGFDNQDFIADGLHPGLTTVELPHYDMGVWAAEQLFEQIASGRSGHPAPTKRLRGPVIHRNSVAPPSRGSALGERHHPIDRRGNA</sequence>